<protein>
    <submittedName>
        <fullName evidence="1">Uncharacterized protein</fullName>
    </submittedName>
</protein>
<sequence>MAMPWRIPTARAARRWRASAAAVGCAPAERRDWARWRRDPARTTTVVVPSPAAASWERERSASMRAAGWRRGMRERMVAPSLELEEIILSMPRGPREVRAAAVTARPAAMLRLRTSSRRLLSVSVLRDCAGEAATAAAMAAAKVLVN</sequence>
<dbReference type="AlphaFoldDB" id="A0A0E0IV13"/>
<accession>A0A0E0IV13</accession>
<dbReference type="EnsemblPlants" id="ONIVA10G17200.1">
    <property type="protein sequence ID" value="ONIVA10G17200.1"/>
    <property type="gene ID" value="ONIVA10G17200"/>
</dbReference>
<keyword evidence="2" id="KW-1185">Reference proteome</keyword>
<name>A0A0E0IV13_ORYNI</name>
<proteinExistence type="predicted"/>
<evidence type="ECO:0000313" key="1">
    <source>
        <dbReference type="EnsemblPlants" id="ONIVA10G17200.1"/>
    </source>
</evidence>
<evidence type="ECO:0000313" key="2">
    <source>
        <dbReference type="Proteomes" id="UP000006591"/>
    </source>
</evidence>
<reference evidence="1" key="1">
    <citation type="submission" date="2015-04" db="UniProtKB">
        <authorList>
            <consortium name="EnsemblPlants"/>
        </authorList>
    </citation>
    <scope>IDENTIFICATION</scope>
    <source>
        <strain evidence="1">SL10</strain>
    </source>
</reference>
<reference evidence="1" key="2">
    <citation type="submission" date="2018-04" db="EMBL/GenBank/DDBJ databases">
        <title>OnivRS2 (Oryza nivara Reference Sequence Version 2).</title>
        <authorList>
            <person name="Zhang J."/>
            <person name="Kudrna D."/>
            <person name="Lee S."/>
            <person name="Talag J."/>
            <person name="Rajasekar S."/>
            <person name="Welchert J."/>
            <person name="Hsing Y.-I."/>
            <person name="Wing R.A."/>
        </authorList>
    </citation>
    <scope>NUCLEOTIDE SEQUENCE [LARGE SCALE GENOMIC DNA]</scope>
</reference>
<dbReference type="HOGENOM" id="CLU_1771045_0_0_1"/>
<dbReference type="Gramene" id="ONIVA10G17200.1">
    <property type="protein sequence ID" value="ONIVA10G17200.1"/>
    <property type="gene ID" value="ONIVA10G17200"/>
</dbReference>
<dbReference type="Proteomes" id="UP000006591">
    <property type="component" value="Chromosome 10"/>
</dbReference>
<organism evidence="1">
    <name type="scientific">Oryza nivara</name>
    <name type="common">Indian wild rice</name>
    <name type="synonym">Oryza sativa f. spontanea</name>
    <dbReference type="NCBI Taxonomy" id="4536"/>
    <lineage>
        <taxon>Eukaryota</taxon>
        <taxon>Viridiplantae</taxon>
        <taxon>Streptophyta</taxon>
        <taxon>Embryophyta</taxon>
        <taxon>Tracheophyta</taxon>
        <taxon>Spermatophyta</taxon>
        <taxon>Magnoliopsida</taxon>
        <taxon>Liliopsida</taxon>
        <taxon>Poales</taxon>
        <taxon>Poaceae</taxon>
        <taxon>BOP clade</taxon>
        <taxon>Oryzoideae</taxon>
        <taxon>Oryzeae</taxon>
        <taxon>Oryzinae</taxon>
        <taxon>Oryza</taxon>
    </lineage>
</organism>